<evidence type="ECO:0000256" key="10">
    <source>
        <dbReference type="ARBA" id="ARBA00023098"/>
    </source>
</evidence>
<reference evidence="18" key="1">
    <citation type="journal article" date="2019" name="Int. J. Syst. Evol. Microbiol.">
        <title>The Global Catalogue of Microorganisms (GCM) 10K type strain sequencing project: providing services to taxonomists for standard genome sequencing and annotation.</title>
        <authorList>
            <consortium name="The Broad Institute Genomics Platform"/>
            <consortium name="The Broad Institute Genome Sequencing Center for Infectious Disease"/>
            <person name="Wu L."/>
            <person name="Ma J."/>
        </authorList>
    </citation>
    <scope>NUCLEOTIDE SEQUENCE [LARGE SCALE GENOMIC DNA]</scope>
    <source>
        <strain evidence="18">JCM 18200</strain>
    </source>
</reference>
<dbReference type="InterPro" id="IPR050324">
    <property type="entry name" value="CDP-alcohol_PTase-I"/>
</dbReference>
<dbReference type="EC" id="2.7.8.8" evidence="4"/>
<dbReference type="RefSeq" id="WP_345232173.1">
    <property type="nucleotide sequence ID" value="NZ_BAABIQ010000037.1"/>
</dbReference>
<protein>
    <recommendedName>
        <fullName evidence="5">CDP-diacylglycerol--serine O-phosphatidyltransferase</fullName>
        <ecNumber evidence="4">2.7.8.8</ecNumber>
    </recommendedName>
    <alternativeName>
        <fullName evidence="14">Phosphatidylserine synthase</fullName>
    </alternativeName>
</protein>
<proteinExistence type="inferred from homology"/>
<evidence type="ECO:0000256" key="2">
    <source>
        <dbReference type="ARBA" id="ARBA00004127"/>
    </source>
</evidence>
<feature type="transmembrane region" description="Helical" evidence="16">
    <location>
        <begin position="136"/>
        <end position="153"/>
    </location>
</feature>
<dbReference type="Proteomes" id="UP001501411">
    <property type="component" value="Unassembled WGS sequence"/>
</dbReference>
<keyword evidence="8 16" id="KW-0812">Transmembrane</keyword>
<keyword evidence="18" id="KW-1185">Reference proteome</keyword>
<feature type="transmembrane region" description="Helical" evidence="16">
    <location>
        <begin position="235"/>
        <end position="263"/>
    </location>
</feature>
<feature type="transmembrane region" description="Helical" evidence="16">
    <location>
        <begin position="165"/>
        <end position="185"/>
    </location>
</feature>
<feature type="transmembrane region" description="Helical" evidence="16">
    <location>
        <begin position="12"/>
        <end position="33"/>
    </location>
</feature>
<dbReference type="PANTHER" id="PTHR14269:SF61">
    <property type="entry name" value="CDP-DIACYLGLYCEROL--SERINE O-PHOSPHATIDYLTRANSFERASE"/>
    <property type="match status" value="1"/>
</dbReference>
<evidence type="ECO:0000313" key="17">
    <source>
        <dbReference type="EMBL" id="GAA4795948.1"/>
    </source>
</evidence>
<dbReference type="PROSITE" id="PS00379">
    <property type="entry name" value="CDP_ALCOHOL_P_TRANSF"/>
    <property type="match status" value="1"/>
</dbReference>
<evidence type="ECO:0000256" key="12">
    <source>
        <dbReference type="ARBA" id="ARBA00023209"/>
    </source>
</evidence>
<keyword evidence="7 15" id="KW-0808">Transferase</keyword>
<evidence type="ECO:0000256" key="4">
    <source>
        <dbReference type="ARBA" id="ARBA00013174"/>
    </source>
</evidence>
<evidence type="ECO:0000256" key="7">
    <source>
        <dbReference type="ARBA" id="ARBA00022679"/>
    </source>
</evidence>
<sequence length="275" mass="30553">MKAFFLAWKEAFLYYFLILADNCLLYPTLAVGFKNGIVASMKKHIPNTITCLNLFSGCIGVTLAFEGELIQAGYAIIIAAIFDFFDGLVARMLHVSSPIGKELDSLADMVSFGFLPSVIIFQLFEPTTAIAYGGEWIKYSAFLIAIFSALRLAKFNLDTRQATVFIGLPTPACALFILSLPHIALSKDPVISAYVQHPLILLILILALSLLMVSEIPLMSLKFKDLQFSNNWYRYVLVTISIILLVVLKISAIPIIVITYIILSLTQHHKLSQQL</sequence>
<evidence type="ECO:0000256" key="9">
    <source>
        <dbReference type="ARBA" id="ARBA00022989"/>
    </source>
</evidence>
<dbReference type="InterPro" id="IPR043130">
    <property type="entry name" value="CDP-OH_PTrfase_TM_dom"/>
</dbReference>
<feature type="transmembrane region" description="Helical" evidence="16">
    <location>
        <begin position="45"/>
        <end position="65"/>
    </location>
</feature>
<organism evidence="17 18">
    <name type="scientific">Olivibacter ginsenosidimutans</name>
    <dbReference type="NCBI Taxonomy" id="1176537"/>
    <lineage>
        <taxon>Bacteria</taxon>
        <taxon>Pseudomonadati</taxon>
        <taxon>Bacteroidota</taxon>
        <taxon>Sphingobacteriia</taxon>
        <taxon>Sphingobacteriales</taxon>
        <taxon>Sphingobacteriaceae</taxon>
        <taxon>Olivibacter</taxon>
    </lineage>
</organism>
<keyword evidence="10" id="KW-0443">Lipid metabolism</keyword>
<evidence type="ECO:0000256" key="5">
    <source>
        <dbReference type="ARBA" id="ARBA00017171"/>
    </source>
</evidence>
<evidence type="ECO:0000256" key="1">
    <source>
        <dbReference type="ARBA" id="ARBA00000287"/>
    </source>
</evidence>
<evidence type="ECO:0000256" key="13">
    <source>
        <dbReference type="ARBA" id="ARBA00023264"/>
    </source>
</evidence>
<accession>A0ABP9BIV7</accession>
<keyword evidence="9 16" id="KW-1133">Transmembrane helix</keyword>
<dbReference type="PANTHER" id="PTHR14269">
    <property type="entry name" value="CDP-DIACYLGLYCEROL--GLYCEROL-3-PHOSPHATE 3-PHOSPHATIDYLTRANSFERASE-RELATED"/>
    <property type="match status" value="1"/>
</dbReference>
<dbReference type="Pfam" id="PF01066">
    <property type="entry name" value="CDP-OH_P_transf"/>
    <property type="match status" value="1"/>
</dbReference>
<gene>
    <name evidence="17" type="primary">pssA</name>
    <name evidence="17" type="ORF">GCM10023231_25460</name>
</gene>
<keyword evidence="11 16" id="KW-0472">Membrane</keyword>
<dbReference type="Gene3D" id="1.20.120.1760">
    <property type="match status" value="1"/>
</dbReference>
<keyword evidence="6" id="KW-0444">Lipid biosynthesis</keyword>
<dbReference type="InterPro" id="IPR004533">
    <property type="entry name" value="CDP-diaglyc--ser_O-PTrfase"/>
</dbReference>
<feature type="transmembrane region" description="Helical" evidence="16">
    <location>
        <begin position="191"/>
        <end position="214"/>
    </location>
</feature>
<evidence type="ECO:0000256" key="6">
    <source>
        <dbReference type="ARBA" id="ARBA00022516"/>
    </source>
</evidence>
<evidence type="ECO:0000256" key="8">
    <source>
        <dbReference type="ARBA" id="ARBA00022692"/>
    </source>
</evidence>
<dbReference type="EMBL" id="BAABIQ010000037">
    <property type="protein sequence ID" value="GAA4795948.1"/>
    <property type="molecule type" value="Genomic_DNA"/>
</dbReference>
<evidence type="ECO:0000256" key="11">
    <source>
        <dbReference type="ARBA" id="ARBA00023136"/>
    </source>
</evidence>
<evidence type="ECO:0000256" key="3">
    <source>
        <dbReference type="ARBA" id="ARBA00010441"/>
    </source>
</evidence>
<name>A0ABP9BIV7_9SPHI</name>
<comment type="caution">
    <text evidence="17">The sequence shown here is derived from an EMBL/GenBank/DDBJ whole genome shotgun (WGS) entry which is preliminary data.</text>
</comment>
<keyword evidence="12" id="KW-0594">Phospholipid biosynthesis</keyword>
<evidence type="ECO:0000313" key="18">
    <source>
        <dbReference type="Proteomes" id="UP001501411"/>
    </source>
</evidence>
<dbReference type="NCBIfam" id="TIGR00473">
    <property type="entry name" value="pssA"/>
    <property type="match status" value="1"/>
</dbReference>
<evidence type="ECO:0000256" key="16">
    <source>
        <dbReference type="SAM" id="Phobius"/>
    </source>
</evidence>
<evidence type="ECO:0000256" key="15">
    <source>
        <dbReference type="RuleBase" id="RU003750"/>
    </source>
</evidence>
<feature type="transmembrane region" description="Helical" evidence="16">
    <location>
        <begin position="71"/>
        <end position="93"/>
    </location>
</feature>
<dbReference type="InterPro" id="IPR048254">
    <property type="entry name" value="CDP_ALCOHOL_P_TRANSF_CS"/>
</dbReference>
<keyword evidence="13" id="KW-1208">Phospholipid metabolism</keyword>
<dbReference type="InterPro" id="IPR000462">
    <property type="entry name" value="CDP-OH_P_trans"/>
</dbReference>
<evidence type="ECO:0000256" key="14">
    <source>
        <dbReference type="ARBA" id="ARBA00032361"/>
    </source>
</evidence>
<comment type="subcellular location">
    <subcellularLocation>
        <location evidence="2">Endomembrane system</location>
        <topology evidence="2">Multi-pass membrane protein</topology>
    </subcellularLocation>
</comment>
<comment type="catalytic activity">
    <reaction evidence="1">
        <text>a CDP-1,2-diacyl-sn-glycerol + L-serine = a 1,2-diacyl-sn-glycero-3-phospho-L-serine + CMP + H(+)</text>
        <dbReference type="Rhea" id="RHEA:16913"/>
        <dbReference type="ChEBI" id="CHEBI:15378"/>
        <dbReference type="ChEBI" id="CHEBI:33384"/>
        <dbReference type="ChEBI" id="CHEBI:57262"/>
        <dbReference type="ChEBI" id="CHEBI:58332"/>
        <dbReference type="ChEBI" id="CHEBI:60377"/>
        <dbReference type="EC" id="2.7.8.8"/>
    </reaction>
</comment>
<comment type="similarity">
    <text evidence="3 15">Belongs to the CDP-alcohol phosphatidyltransferase class-I family.</text>
</comment>